<proteinExistence type="predicted"/>
<feature type="transmembrane region" description="Helical" evidence="2">
    <location>
        <begin position="164"/>
        <end position="185"/>
    </location>
</feature>
<keyword evidence="2" id="KW-1133">Transmembrane helix</keyword>
<evidence type="ECO:0000256" key="2">
    <source>
        <dbReference type="SAM" id="Phobius"/>
    </source>
</evidence>
<dbReference type="GO" id="GO:0070917">
    <property type="term" value="F:inositol phosphoceramide synthase regulator activity"/>
    <property type="evidence" value="ECO:0007669"/>
    <property type="project" value="InterPro"/>
</dbReference>
<dbReference type="InterPro" id="IPR013862">
    <property type="entry name" value="Kei1"/>
</dbReference>
<keyword evidence="2" id="KW-0472">Membrane</keyword>
<keyword evidence="2" id="KW-0812">Transmembrane</keyword>
<dbReference type="GO" id="GO:0000139">
    <property type="term" value="C:Golgi membrane"/>
    <property type="evidence" value="ECO:0007669"/>
    <property type="project" value="TreeGrafter"/>
</dbReference>
<dbReference type="AlphaFoldDB" id="A0AAD2GV80"/>
<feature type="transmembrane region" description="Helical" evidence="2">
    <location>
        <begin position="61"/>
        <end position="79"/>
    </location>
</feature>
<keyword evidence="4" id="KW-1185">Reference proteome</keyword>
<dbReference type="Pfam" id="PF08552">
    <property type="entry name" value="Kei1"/>
    <property type="match status" value="1"/>
</dbReference>
<gene>
    <name evidence="3" type="ORF">MYCIT1_LOCUS4166</name>
</gene>
<protein>
    <recommendedName>
        <fullName evidence="5">DUF1753-domain-containing protein</fullName>
    </recommendedName>
</protein>
<accession>A0AAD2GV80</accession>
<dbReference type="GO" id="GO:0006673">
    <property type="term" value="P:inositol phosphoceramide metabolic process"/>
    <property type="evidence" value="ECO:0007669"/>
    <property type="project" value="InterPro"/>
</dbReference>
<dbReference type="GO" id="GO:0070916">
    <property type="term" value="C:inositol phosphoceramide synthase complex"/>
    <property type="evidence" value="ECO:0007669"/>
    <property type="project" value="TreeGrafter"/>
</dbReference>
<reference evidence="3" key="1">
    <citation type="submission" date="2023-11" db="EMBL/GenBank/DDBJ databases">
        <authorList>
            <person name="De Vega J J."/>
            <person name="De Vega J J."/>
        </authorList>
    </citation>
    <scope>NUCLEOTIDE SEQUENCE</scope>
</reference>
<feature type="region of interest" description="Disordered" evidence="1">
    <location>
        <begin position="230"/>
        <end position="254"/>
    </location>
</feature>
<name>A0AAD2GV80_9AGAR</name>
<comment type="caution">
    <text evidence="3">The sequence shown here is derived from an EMBL/GenBank/DDBJ whole genome shotgun (WGS) entry which is preliminary data.</text>
</comment>
<dbReference type="Proteomes" id="UP001295794">
    <property type="component" value="Unassembled WGS sequence"/>
</dbReference>
<dbReference type="EMBL" id="CAVNYO010000048">
    <property type="protein sequence ID" value="CAK5264196.1"/>
    <property type="molecule type" value="Genomic_DNA"/>
</dbReference>
<feature type="transmembrane region" description="Helical" evidence="2">
    <location>
        <begin position="21"/>
        <end position="49"/>
    </location>
</feature>
<organism evidence="3 4">
    <name type="scientific">Mycena citricolor</name>
    <dbReference type="NCBI Taxonomy" id="2018698"/>
    <lineage>
        <taxon>Eukaryota</taxon>
        <taxon>Fungi</taxon>
        <taxon>Dikarya</taxon>
        <taxon>Basidiomycota</taxon>
        <taxon>Agaricomycotina</taxon>
        <taxon>Agaricomycetes</taxon>
        <taxon>Agaricomycetidae</taxon>
        <taxon>Agaricales</taxon>
        <taxon>Marasmiineae</taxon>
        <taxon>Mycenaceae</taxon>
        <taxon>Mycena</taxon>
    </lineage>
</organism>
<evidence type="ECO:0008006" key="5">
    <source>
        <dbReference type="Google" id="ProtNLM"/>
    </source>
</evidence>
<evidence type="ECO:0000313" key="4">
    <source>
        <dbReference type="Proteomes" id="UP001295794"/>
    </source>
</evidence>
<evidence type="ECO:0000313" key="3">
    <source>
        <dbReference type="EMBL" id="CAK5264196.1"/>
    </source>
</evidence>
<feature type="compositionally biased region" description="Polar residues" evidence="1">
    <location>
        <begin position="232"/>
        <end position="254"/>
    </location>
</feature>
<evidence type="ECO:0000256" key="1">
    <source>
        <dbReference type="SAM" id="MobiDB-lite"/>
    </source>
</evidence>
<dbReference type="PANTHER" id="PTHR28077:SF1">
    <property type="entry name" value="INOSITOL PHOSPHORYLCERAMIDE SYNTHASE REGULATORY SUBUNIT KEI1"/>
    <property type="match status" value="1"/>
</dbReference>
<feature type="transmembrane region" description="Helical" evidence="2">
    <location>
        <begin position="91"/>
        <end position="114"/>
    </location>
</feature>
<dbReference type="PANTHER" id="PTHR28077">
    <property type="entry name" value="INOSITOL PHOSPHORYLCERAMIDE SYNTHASE REGULATORY SUBUNIT KEI1"/>
    <property type="match status" value="1"/>
</dbReference>
<sequence>MKLTLRSEYRPWPLSSFLGILDIKTGVVIATLCAIFNKVAGVYGLIALLTGAGGSFAQLSLYLYSVLGLVALAWGLGVVKQEDPRQTLYYAHLFCGDHILSTLWTAFFAMQWWWYIPHDGARQANSQAQADLIAIANLTEAVLTDGERTQAAQLIWNQEKGTSAVVILLAWLAKIYLAILIYSYALHLRQGTYHSLAMNRPRALSIRAGSVPLDVDLAQGDDDDVEDFYRLNTPTKPSHVHTSNGNSATNGRIH</sequence>